<dbReference type="HOGENOM" id="CLU_3360601_0_0_1"/>
<name>K3YNJ4_SETIT</name>
<sequence length="36" mass="4227">MMWPFRSSKQANPRGETGFSWVSKMKNELVLEVLEI</sequence>
<evidence type="ECO:0000313" key="2">
    <source>
        <dbReference type="Proteomes" id="UP000004995"/>
    </source>
</evidence>
<dbReference type="EnsemblPlants" id="KQL00828">
    <property type="protein sequence ID" value="KQL00828"/>
    <property type="gene ID" value="SETIT_015836mg"/>
</dbReference>
<dbReference type="Gramene" id="KQL00828">
    <property type="protein sequence ID" value="KQL00828"/>
    <property type="gene ID" value="SETIT_015836mg"/>
</dbReference>
<dbReference type="EMBL" id="AGNK02003568">
    <property type="status" value="NOT_ANNOTATED_CDS"/>
    <property type="molecule type" value="Genomic_DNA"/>
</dbReference>
<reference evidence="2" key="1">
    <citation type="journal article" date="2012" name="Nat. Biotechnol.">
        <title>Reference genome sequence of the model plant Setaria.</title>
        <authorList>
            <person name="Bennetzen J.L."/>
            <person name="Schmutz J."/>
            <person name="Wang H."/>
            <person name="Percifield R."/>
            <person name="Hawkins J."/>
            <person name="Pontaroli A.C."/>
            <person name="Estep M."/>
            <person name="Feng L."/>
            <person name="Vaughn J.N."/>
            <person name="Grimwood J."/>
            <person name="Jenkins J."/>
            <person name="Barry K."/>
            <person name="Lindquist E."/>
            <person name="Hellsten U."/>
            <person name="Deshpande S."/>
            <person name="Wang X."/>
            <person name="Wu X."/>
            <person name="Mitros T."/>
            <person name="Triplett J."/>
            <person name="Yang X."/>
            <person name="Ye C.Y."/>
            <person name="Mauro-Herrera M."/>
            <person name="Wang L."/>
            <person name="Li P."/>
            <person name="Sharma M."/>
            <person name="Sharma R."/>
            <person name="Ronald P.C."/>
            <person name="Panaud O."/>
            <person name="Kellogg E.A."/>
            <person name="Brutnell T.P."/>
            <person name="Doust A.N."/>
            <person name="Tuskan G.A."/>
            <person name="Rokhsar D."/>
            <person name="Devos K.M."/>
        </authorList>
    </citation>
    <scope>NUCLEOTIDE SEQUENCE [LARGE SCALE GENOMIC DNA]</scope>
    <source>
        <strain evidence="2">cv. Yugu1</strain>
    </source>
</reference>
<accession>K3YNJ4</accession>
<organism evidence="1 2">
    <name type="scientific">Setaria italica</name>
    <name type="common">Foxtail millet</name>
    <name type="synonym">Panicum italicum</name>
    <dbReference type="NCBI Taxonomy" id="4555"/>
    <lineage>
        <taxon>Eukaryota</taxon>
        <taxon>Viridiplantae</taxon>
        <taxon>Streptophyta</taxon>
        <taxon>Embryophyta</taxon>
        <taxon>Tracheophyta</taxon>
        <taxon>Spermatophyta</taxon>
        <taxon>Magnoliopsida</taxon>
        <taxon>Liliopsida</taxon>
        <taxon>Poales</taxon>
        <taxon>Poaceae</taxon>
        <taxon>PACMAD clade</taxon>
        <taxon>Panicoideae</taxon>
        <taxon>Panicodae</taxon>
        <taxon>Paniceae</taxon>
        <taxon>Cenchrinae</taxon>
        <taxon>Setaria</taxon>
    </lineage>
</organism>
<keyword evidence="2" id="KW-1185">Reference proteome</keyword>
<protein>
    <submittedName>
        <fullName evidence="1">Uncharacterized protein</fullName>
    </submittedName>
</protein>
<dbReference type="Proteomes" id="UP000004995">
    <property type="component" value="Unassembled WGS sequence"/>
</dbReference>
<proteinExistence type="predicted"/>
<dbReference type="AlphaFoldDB" id="K3YNJ4"/>
<reference evidence="1" key="2">
    <citation type="submission" date="2018-08" db="UniProtKB">
        <authorList>
            <consortium name="EnsemblPlants"/>
        </authorList>
    </citation>
    <scope>IDENTIFICATION</scope>
    <source>
        <strain evidence="1">Yugu1</strain>
    </source>
</reference>
<dbReference type="InParanoid" id="K3YNJ4"/>
<evidence type="ECO:0000313" key="1">
    <source>
        <dbReference type="EnsemblPlants" id="KQL00828"/>
    </source>
</evidence>